<dbReference type="PIRSF" id="PIRSF004669">
    <property type="entry name" value="FliQ"/>
    <property type="match status" value="1"/>
</dbReference>
<dbReference type="PANTHER" id="PTHR34040">
    <property type="entry name" value="FLAGELLAR BIOSYNTHETIC PROTEIN FLIQ"/>
    <property type="match status" value="1"/>
</dbReference>
<evidence type="ECO:0000256" key="3">
    <source>
        <dbReference type="ARBA" id="ARBA00022475"/>
    </source>
</evidence>
<comment type="caution">
    <text evidence="8">The sequence shown here is derived from an EMBL/GenBank/DDBJ whole genome shotgun (WGS) entry which is preliminary data.</text>
</comment>
<dbReference type="PANTHER" id="PTHR34040:SF2">
    <property type="entry name" value="FLAGELLAR BIOSYNTHETIC PROTEIN FLIQ"/>
    <property type="match status" value="1"/>
</dbReference>
<evidence type="ECO:0000256" key="2">
    <source>
        <dbReference type="ARBA" id="ARBA00006156"/>
    </source>
</evidence>
<feature type="transmembrane region" description="Helical" evidence="7">
    <location>
        <begin position="51"/>
        <end position="70"/>
    </location>
</feature>
<keyword evidence="6 7" id="KW-0472">Membrane</keyword>
<dbReference type="AlphaFoldDB" id="A0A494XK85"/>
<dbReference type="Proteomes" id="UP000280434">
    <property type="component" value="Unassembled WGS sequence"/>
</dbReference>
<evidence type="ECO:0000313" key="8">
    <source>
        <dbReference type="EMBL" id="RKP48494.1"/>
    </source>
</evidence>
<dbReference type="GO" id="GO:0005886">
    <property type="term" value="C:plasma membrane"/>
    <property type="evidence" value="ECO:0007669"/>
    <property type="project" value="UniProtKB-SubCell"/>
</dbReference>
<keyword evidence="8" id="KW-0282">Flagellum</keyword>
<keyword evidence="4 7" id="KW-0812">Transmembrane</keyword>
<evidence type="ECO:0000313" key="9">
    <source>
        <dbReference type="Proteomes" id="UP000280434"/>
    </source>
</evidence>
<proteinExistence type="inferred from homology"/>
<protein>
    <submittedName>
        <fullName evidence="8">Flagellar type III secretion system protein FliQ</fullName>
    </submittedName>
</protein>
<name>A0A494XK85_9BURK</name>
<evidence type="ECO:0000256" key="4">
    <source>
        <dbReference type="ARBA" id="ARBA00022692"/>
    </source>
</evidence>
<organism evidence="8 9">
    <name type="scientific">Trinickia fusca</name>
    <dbReference type="NCBI Taxonomy" id="2419777"/>
    <lineage>
        <taxon>Bacteria</taxon>
        <taxon>Pseudomonadati</taxon>
        <taxon>Pseudomonadota</taxon>
        <taxon>Betaproteobacteria</taxon>
        <taxon>Burkholderiales</taxon>
        <taxon>Burkholderiaceae</taxon>
        <taxon>Trinickia</taxon>
    </lineage>
</organism>
<keyword evidence="5 7" id="KW-1133">Transmembrane helix</keyword>
<dbReference type="EMBL" id="RBZV01000004">
    <property type="protein sequence ID" value="RKP48494.1"/>
    <property type="molecule type" value="Genomic_DNA"/>
</dbReference>
<evidence type="ECO:0000256" key="5">
    <source>
        <dbReference type="ARBA" id="ARBA00022989"/>
    </source>
</evidence>
<accession>A0A494XK85</accession>
<evidence type="ECO:0000256" key="7">
    <source>
        <dbReference type="SAM" id="Phobius"/>
    </source>
</evidence>
<dbReference type="OrthoDB" id="9806440at2"/>
<evidence type="ECO:0000256" key="1">
    <source>
        <dbReference type="ARBA" id="ARBA00004651"/>
    </source>
</evidence>
<dbReference type="GO" id="GO:0009306">
    <property type="term" value="P:protein secretion"/>
    <property type="evidence" value="ECO:0007669"/>
    <property type="project" value="InterPro"/>
</dbReference>
<feature type="transmembrane region" description="Helical" evidence="7">
    <location>
        <begin position="12"/>
        <end position="39"/>
    </location>
</feature>
<keyword evidence="9" id="KW-1185">Reference proteome</keyword>
<dbReference type="InterPro" id="IPR002191">
    <property type="entry name" value="Bac_export_3"/>
</dbReference>
<dbReference type="PRINTS" id="PR00952">
    <property type="entry name" value="TYPE3IMQPROT"/>
</dbReference>
<comment type="subcellular location">
    <subcellularLocation>
        <location evidence="1">Cell membrane</location>
        <topology evidence="1">Multi-pass membrane protein</topology>
    </subcellularLocation>
</comment>
<dbReference type="Pfam" id="PF01313">
    <property type="entry name" value="Bac_export_3"/>
    <property type="match status" value="1"/>
</dbReference>
<gene>
    <name evidence="8" type="primary">fliQ</name>
    <name evidence="8" type="ORF">D7S89_13945</name>
</gene>
<keyword evidence="3" id="KW-1003">Cell membrane</keyword>
<reference evidence="8 9" key="1">
    <citation type="submission" date="2018-10" db="EMBL/GenBank/DDBJ databases">
        <title>Paraburkholderia sp. 7MK8-2, isolated from soil.</title>
        <authorList>
            <person name="Gao Z.-H."/>
            <person name="Qiu L.-H."/>
        </authorList>
    </citation>
    <scope>NUCLEOTIDE SEQUENCE [LARGE SCALE GENOMIC DNA]</scope>
    <source>
        <strain evidence="8 9">7MK8-2</strain>
    </source>
</reference>
<evidence type="ECO:0000256" key="6">
    <source>
        <dbReference type="ARBA" id="ARBA00023136"/>
    </source>
</evidence>
<comment type="similarity">
    <text evidence="2">Belongs to the FliQ/MopD/SpaQ family.</text>
</comment>
<keyword evidence="8" id="KW-0966">Cell projection</keyword>
<sequence length="88" mass="9852">MHLDLALHMMSNLFWTGFIVCAPLLGLTMLVGLVISIIQVVTQIQEMSLTFVPKLLTAGIVLVVLGSWMLRQIMQFSTQLWSSIPSMF</sequence>
<keyword evidence="8" id="KW-0969">Cilium</keyword>